<name>A0A1D8TNU3_9CYAN</name>
<dbReference type="CDD" id="cd06170">
    <property type="entry name" value="LuxR_C_like"/>
    <property type="match status" value="1"/>
</dbReference>
<dbReference type="EMBL" id="CP017599">
    <property type="protein sequence ID" value="AOW99232.1"/>
    <property type="molecule type" value="Genomic_DNA"/>
</dbReference>
<dbReference type="GO" id="GO:0006355">
    <property type="term" value="P:regulation of DNA-templated transcription"/>
    <property type="evidence" value="ECO:0007669"/>
    <property type="project" value="InterPro"/>
</dbReference>
<dbReference type="InterPro" id="IPR001789">
    <property type="entry name" value="Sig_transdc_resp-reg_receiver"/>
</dbReference>
<dbReference type="PROSITE" id="PS50110">
    <property type="entry name" value="RESPONSE_REGULATORY"/>
    <property type="match status" value="1"/>
</dbReference>
<dbReference type="InterPro" id="IPR000792">
    <property type="entry name" value="Tscrpt_reg_LuxR_C"/>
</dbReference>
<sequence length="231" mass="26225">MPLIILVADDDLGTRLSVSDYLEMSGYSVITAENGQQALSMIETYHPHLLVTDINMPRIDGYELVRKVRQKPPLRLLPVVFLTELNSTNQRIKGYQSGCDVYLPKPFEMQELGAVIQSLLVRSQMIHTELRFSSPQTTKEPVEQPGSRSINSVEINHQLGNNTQAHALQMTKREQQVLNLLATGLSNVEIGNQLHLSPRTIEKYVSRLFRKTDTSNRAELLRFALEHHLIK</sequence>
<evidence type="ECO:0000256" key="2">
    <source>
        <dbReference type="PROSITE-ProRule" id="PRU00169"/>
    </source>
</evidence>
<dbReference type="InterPro" id="IPR011006">
    <property type="entry name" value="CheY-like_superfamily"/>
</dbReference>
<dbReference type="PRINTS" id="PR00038">
    <property type="entry name" value="HTHLUXR"/>
</dbReference>
<dbReference type="Gene3D" id="3.40.50.2300">
    <property type="match status" value="1"/>
</dbReference>
<dbReference type="InterPro" id="IPR039420">
    <property type="entry name" value="WalR-like"/>
</dbReference>
<dbReference type="KEGG" id="mpro:BJP34_06970"/>
<evidence type="ECO:0000259" key="4">
    <source>
        <dbReference type="PROSITE" id="PS50110"/>
    </source>
</evidence>
<dbReference type="Gene3D" id="1.10.10.10">
    <property type="entry name" value="Winged helix-like DNA-binding domain superfamily/Winged helix DNA-binding domain"/>
    <property type="match status" value="1"/>
</dbReference>
<dbReference type="SMART" id="SM00448">
    <property type="entry name" value="REC"/>
    <property type="match status" value="1"/>
</dbReference>
<dbReference type="RefSeq" id="WP_070391720.1">
    <property type="nucleotide sequence ID" value="NZ_CP017599.1"/>
</dbReference>
<dbReference type="SUPFAM" id="SSF46894">
    <property type="entry name" value="C-terminal effector domain of the bipartite response regulators"/>
    <property type="match status" value="1"/>
</dbReference>
<dbReference type="OrthoDB" id="466901at2"/>
<dbReference type="Pfam" id="PF00196">
    <property type="entry name" value="GerE"/>
    <property type="match status" value="1"/>
</dbReference>
<accession>A0A1D8TNU3</accession>
<dbReference type="InterPro" id="IPR016032">
    <property type="entry name" value="Sig_transdc_resp-reg_C-effctor"/>
</dbReference>
<evidence type="ECO:0000313" key="5">
    <source>
        <dbReference type="EMBL" id="AOW99232.1"/>
    </source>
</evidence>
<protein>
    <submittedName>
        <fullName evidence="5">DNA-binding response regulator</fullName>
    </submittedName>
</protein>
<dbReference type="SMART" id="SM00421">
    <property type="entry name" value="HTH_LUXR"/>
    <property type="match status" value="1"/>
</dbReference>
<dbReference type="SUPFAM" id="SSF52172">
    <property type="entry name" value="CheY-like"/>
    <property type="match status" value="1"/>
</dbReference>
<organism evidence="5 6">
    <name type="scientific">Moorena producens PAL-8-15-08-1</name>
    <dbReference type="NCBI Taxonomy" id="1458985"/>
    <lineage>
        <taxon>Bacteria</taxon>
        <taxon>Bacillati</taxon>
        <taxon>Cyanobacteriota</taxon>
        <taxon>Cyanophyceae</taxon>
        <taxon>Coleofasciculales</taxon>
        <taxon>Coleofasciculaceae</taxon>
        <taxon>Moorena</taxon>
    </lineage>
</organism>
<feature type="domain" description="Response regulatory" evidence="4">
    <location>
        <begin position="4"/>
        <end position="120"/>
    </location>
</feature>
<evidence type="ECO:0000256" key="1">
    <source>
        <dbReference type="ARBA" id="ARBA00023125"/>
    </source>
</evidence>
<dbReference type="Pfam" id="PF00072">
    <property type="entry name" value="Response_reg"/>
    <property type="match status" value="1"/>
</dbReference>
<dbReference type="PROSITE" id="PS00622">
    <property type="entry name" value="HTH_LUXR_1"/>
    <property type="match status" value="1"/>
</dbReference>
<dbReference type="AlphaFoldDB" id="A0A1D8TNU3"/>
<dbReference type="PANTHER" id="PTHR43214">
    <property type="entry name" value="TWO-COMPONENT RESPONSE REGULATOR"/>
    <property type="match status" value="1"/>
</dbReference>
<evidence type="ECO:0000313" key="6">
    <source>
        <dbReference type="Proteomes" id="UP000177870"/>
    </source>
</evidence>
<reference evidence="6" key="1">
    <citation type="submission" date="2016-10" db="EMBL/GenBank/DDBJ databases">
        <title>Comparative genomics uncovers the prolific and rare metabolic potential of the cyanobacterial genus Moorea.</title>
        <authorList>
            <person name="Leao T."/>
            <person name="Castelao G."/>
            <person name="Korobeynikov A."/>
            <person name="Monroe E.A."/>
            <person name="Podell S."/>
            <person name="Glukhov E."/>
            <person name="Allen E."/>
            <person name="Gerwick W.H."/>
            <person name="Gerwick L."/>
        </authorList>
    </citation>
    <scope>NUCLEOTIDE SEQUENCE [LARGE SCALE GENOMIC DNA]</scope>
    <source>
        <strain evidence="6">PAL-8-15-08-1</strain>
    </source>
</reference>
<keyword evidence="2" id="KW-0597">Phosphoprotein</keyword>
<keyword evidence="1 5" id="KW-0238">DNA-binding</keyword>
<dbReference type="STRING" id="1458985.BJP34_06970"/>
<feature type="modified residue" description="4-aspartylphosphate" evidence="2">
    <location>
        <position position="53"/>
    </location>
</feature>
<dbReference type="GO" id="GO:0003677">
    <property type="term" value="F:DNA binding"/>
    <property type="evidence" value="ECO:0007669"/>
    <property type="project" value="UniProtKB-KW"/>
</dbReference>
<evidence type="ECO:0000259" key="3">
    <source>
        <dbReference type="PROSITE" id="PS50043"/>
    </source>
</evidence>
<dbReference type="PROSITE" id="PS50043">
    <property type="entry name" value="HTH_LUXR_2"/>
    <property type="match status" value="1"/>
</dbReference>
<gene>
    <name evidence="5" type="ORF">BJP34_06970</name>
</gene>
<proteinExistence type="predicted"/>
<dbReference type="Proteomes" id="UP000177870">
    <property type="component" value="Chromosome"/>
</dbReference>
<dbReference type="GO" id="GO:0000160">
    <property type="term" value="P:phosphorelay signal transduction system"/>
    <property type="evidence" value="ECO:0007669"/>
    <property type="project" value="InterPro"/>
</dbReference>
<dbReference type="InterPro" id="IPR036388">
    <property type="entry name" value="WH-like_DNA-bd_sf"/>
</dbReference>
<feature type="domain" description="HTH luxR-type" evidence="3">
    <location>
        <begin position="163"/>
        <end position="228"/>
    </location>
</feature>